<proteinExistence type="predicted"/>
<gene>
    <name evidence="1" type="ORF">OFLC_LOCUS4429</name>
</gene>
<organism evidence="3">
    <name type="scientific">Onchocerca flexuosa</name>
    <dbReference type="NCBI Taxonomy" id="387005"/>
    <lineage>
        <taxon>Eukaryota</taxon>
        <taxon>Metazoa</taxon>
        <taxon>Ecdysozoa</taxon>
        <taxon>Nematoda</taxon>
        <taxon>Chromadorea</taxon>
        <taxon>Rhabditida</taxon>
        <taxon>Spirurina</taxon>
        <taxon>Spiruromorpha</taxon>
        <taxon>Filarioidea</taxon>
        <taxon>Onchocercidae</taxon>
        <taxon>Onchocerca</taxon>
    </lineage>
</organism>
<accession>A0A183HAB8</accession>
<evidence type="ECO:0000313" key="1">
    <source>
        <dbReference type="EMBL" id="VDO39976.1"/>
    </source>
</evidence>
<evidence type="ECO:0000313" key="2">
    <source>
        <dbReference type="Proteomes" id="UP000267606"/>
    </source>
</evidence>
<dbReference type="Proteomes" id="UP000267606">
    <property type="component" value="Unassembled WGS sequence"/>
</dbReference>
<name>A0A183HAB8_9BILA</name>
<dbReference type="WBParaSite" id="OFLC_0000442901-mRNA-1">
    <property type="protein sequence ID" value="OFLC_0000442901-mRNA-1"/>
    <property type="gene ID" value="OFLC_0000442901"/>
</dbReference>
<reference evidence="3" key="1">
    <citation type="submission" date="2016-06" db="UniProtKB">
        <authorList>
            <consortium name="WormBaseParasite"/>
        </authorList>
    </citation>
    <scope>IDENTIFICATION</scope>
</reference>
<protein>
    <submittedName>
        <fullName evidence="1 3">Uncharacterized protein</fullName>
    </submittedName>
</protein>
<dbReference type="EMBL" id="UZAJ01003355">
    <property type="protein sequence ID" value="VDO39976.1"/>
    <property type="molecule type" value="Genomic_DNA"/>
</dbReference>
<dbReference type="AlphaFoldDB" id="A0A183HAB8"/>
<sequence length="53" mass="6480">MRCTAALWKEYKAQRELIQLEFAKQLRANMATLVSYQIIFRKCQKRQILWSHH</sequence>
<keyword evidence="2" id="KW-1185">Reference proteome</keyword>
<evidence type="ECO:0000313" key="3">
    <source>
        <dbReference type="WBParaSite" id="OFLC_0000442901-mRNA-1"/>
    </source>
</evidence>
<reference evidence="1 2" key="2">
    <citation type="submission" date="2018-11" db="EMBL/GenBank/DDBJ databases">
        <authorList>
            <consortium name="Pathogen Informatics"/>
        </authorList>
    </citation>
    <scope>NUCLEOTIDE SEQUENCE [LARGE SCALE GENOMIC DNA]</scope>
</reference>